<sequence>MKISREKVNHISSLIVKDLAKREEFDYKCDLNEVRLEIAKVMLDELKTDELCDQEARKTVASYANSPREGSPEWDVLYHKHYEEQLTKHGM</sequence>
<organism evidence="1 2">
    <name type="scientific">Candidatus Nitronauta litoralis</name>
    <dbReference type="NCBI Taxonomy" id="2705533"/>
    <lineage>
        <taxon>Bacteria</taxon>
        <taxon>Pseudomonadati</taxon>
        <taxon>Nitrospinota/Tectimicrobiota group</taxon>
        <taxon>Nitrospinota</taxon>
        <taxon>Nitrospinia</taxon>
        <taxon>Nitrospinales</taxon>
        <taxon>Nitrospinaceae</taxon>
        <taxon>Candidatus Nitronauta</taxon>
    </lineage>
</organism>
<dbReference type="InterPro" id="IPR007463">
    <property type="entry name" value="DUF507"/>
</dbReference>
<name>A0A7T0G1X6_9BACT</name>
<evidence type="ECO:0000313" key="1">
    <source>
        <dbReference type="EMBL" id="QPJ63406.1"/>
    </source>
</evidence>
<dbReference type="EMBL" id="CP048685">
    <property type="protein sequence ID" value="QPJ63406.1"/>
    <property type="molecule type" value="Genomic_DNA"/>
</dbReference>
<proteinExistence type="predicted"/>
<accession>A0A7T0G1X6</accession>
<dbReference type="AlphaFoldDB" id="A0A7T0G1X6"/>
<dbReference type="Pfam" id="PF04368">
    <property type="entry name" value="DUF507"/>
    <property type="match status" value="1"/>
</dbReference>
<reference evidence="1 2" key="1">
    <citation type="submission" date="2020-02" db="EMBL/GenBank/DDBJ databases">
        <title>Genomic and physiological characterization of two novel Nitrospinaceae genera.</title>
        <authorList>
            <person name="Mueller A.J."/>
            <person name="Jung M.-Y."/>
            <person name="Strachan C.R."/>
            <person name="Herbold C.W."/>
            <person name="Kirkegaard R.H."/>
            <person name="Daims H."/>
        </authorList>
    </citation>
    <scope>NUCLEOTIDE SEQUENCE [LARGE SCALE GENOMIC DNA]</scope>
    <source>
        <strain evidence="1">EB</strain>
    </source>
</reference>
<dbReference type="Proteomes" id="UP000594688">
    <property type="component" value="Chromosome"/>
</dbReference>
<protein>
    <submittedName>
        <fullName evidence="1">DUF507 family protein</fullName>
    </submittedName>
</protein>
<evidence type="ECO:0000313" key="2">
    <source>
        <dbReference type="Proteomes" id="UP000594688"/>
    </source>
</evidence>
<gene>
    <name evidence="1" type="ORF">G3M70_16590</name>
</gene>
<dbReference type="KEGG" id="nli:G3M70_16590"/>